<dbReference type="AlphaFoldDB" id="A0A2N1MX77"/>
<evidence type="ECO:0000313" key="2">
    <source>
        <dbReference type="Proteomes" id="UP000233469"/>
    </source>
</evidence>
<sequence>MKRGIIKWDDLTLQSELTIAENNQGDILTMGSEDLFASKMSQQYNKLPPPHITDISDGTPKKNSAQELKEMILDQVRDKKIAKQILTSNQENERERQEQIQILLQTPLPLADQSRKTNKNMTEIEQQSSKRQKFVASLIQEAETALEVEEIKERYAKKEEIEQTNDQIITLSK</sequence>
<dbReference type="VEuPathDB" id="FungiDB:FUN_010857"/>
<reference evidence="1 2" key="1">
    <citation type="submission" date="2016-04" db="EMBL/GenBank/DDBJ databases">
        <title>Genome analyses suggest a sexual origin of heterokaryosis in a supposedly ancient asexual fungus.</title>
        <authorList>
            <person name="Ropars J."/>
            <person name="Sedzielewska K."/>
            <person name="Noel J."/>
            <person name="Charron P."/>
            <person name="Farinelli L."/>
            <person name="Marton T."/>
            <person name="Kruger M."/>
            <person name="Pelin A."/>
            <person name="Brachmann A."/>
            <person name="Corradi N."/>
        </authorList>
    </citation>
    <scope>NUCLEOTIDE SEQUENCE [LARGE SCALE GENOMIC DNA]</scope>
    <source>
        <strain evidence="1 2">C2</strain>
    </source>
</reference>
<evidence type="ECO:0000313" key="1">
    <source>
        <dbReference type="EMBL" id="PKK66262.1"/>
    </source>
</evidence>
<protein>
    <submittedName>
        <fullName evidence="1">Uncharacterized protein</fullName>
    </submittedName>
</protein>
<gene>
    <name evidence="1" type="ORF">RhiirC2_785011</name>
</gene>
<reference evidence="1 2" key="2">
    <citation type="submission" date="2017-10" db="EMBL/GenBank/DDBJ databases">
        <title>Extensive intraspecific genome diversity in a model arbuscular mycorrhizal fungus.</title>
        <authorList>
            <person name="Chen E.C.H."/>
            <person name="Morin E."/>
            <person name="Baudet D."/>
            <person name="Noel J."/>
            <person name="Ndikumana S."/>
            <person name="Charron P."/>
            <person name="St-Onge C."/>
            <person name="Giorgi J."/>
            <person name="Grigoriev I.V."/>
            <person name="Roux C."/>
            <person name="Martin F.M."/>
            <person name="Corradi N."/>
        </authorList>
    </citation>
    <scope>NUCLEOTIDE SEQUENCE [LARGE SCALE GENOMIC DNA]</scope>
    <source>
        <strain evidence="1 2">C2</strain>
    </source>
</reference>
<dbReference type="EMBL" id="LLXL01001118">
    <property type="protein sequence ID" value="PKK66262.1"/>
    <property type="molecule type" value="Genomic_DNA"/>
</dbReference>
<accession>A0A2N1MX77</accession>
<dbReference type="VEuPathDB" id="FungiDB:RhiirA1_536247"/>
<dbReference type="Proteomes" id="UP000233469">
    <property type="component" value="Unassembled WGS sequence"/>
</dbReference>
<comment type="caution">
    <text evidence="1">The sequence shown here is derived from an EMBL/GenBank/DDBJ whole genome shotgun (WGS) entry which is preliminary data.</text>
</comment>
<organism evidence="1 2">
    <name type="scientific">Rhizophagus irregularis</name>
    <dbReference type="NCBI Taxonomy" id="588596"/>
    <lineage>
        <taxon>Eukaryota</taxon>
        <taxon>Fungi</taxon>
        <taxon>Fungi incertae sedis</taxon>
        <taxon>Mucoromycota</taxon>
        <taxon>Glomeromycotina</taxon>
        <taxon>Glomeromycetes</taxon>
        <taxon>Glomerales</taxon>
        <taxon>Glomeraceae</taxon>
        <taxon>Rhizophagus</taxon>
    </lineage>
</organism>
<proteinExistence type="predicted"/>
<name>A0A2N1MX77_9GLOM</name>